<dbReference type="SUPFAM" id="SSF53474">
    <property type="entry name" value="alpha/beta-Hydrolases"/>
    <property type="match status" value="1"/>
</dbReference>
<reference evidence="4 5" key="1">
    <citation type="submission" date="2024-06" db="EMBL/GenBank/DDBJ databases">
        <title>Genomic Encyclopedia of Type Strains, Phase IV (KMG-IV): sequencing the most valuable type-strain genomes for metagenomic binning, comparative biology and taxonomic classification.</title>
        <authorList>
            <person name="Goeker M."/>
        </authorList>
    </citation>
    <scope>NUCLEOTIDE SEQUENCE [LARGE SCALE GENOMIC DNA]</scope>
    <source>
        <strain evidence="4 5">DSM 28102</strain>
    </source>
</reference>
<dbReference type="InterPro" id="IPR011042">
    <property type="entry name" value="6-blade_b-propeller_TolB-like"/>
</dbReference>
<evidence type="ECO:0000256" key="1">
    <source>
        <dbReference type="ARBA" id="ARBA00022801"/>
    </source>
</evidence>
<evidence type="ECO:0000313" key="4">
    <source>
        <dbReference type="EMBL" id="MET3600423.1"/>
    </source>
</evidence>
<dbReference type="EMBL" id="JBEPLY010000007">
    <property type="protein sequence ID" value="MET3600423.1"/>
    <property type="molecule type" value="Genomic_DNA"/>
</dbReference>
<feature type="domain" description="Peptidase S9 prolyl oligopeptidase catalytic" evidence="3">
    <location>
        <begin position="395"/>
        <end position="602"/>
    </location>
</feature>
<proteinExistence type="predicted"/>
<dbReference type="Proteomes" id="UP001549164">
    <property type="component" value="Unassembled WGS sequence"/>
</dbReference>
<sequence>MTSPSISALVSISEKSAPAVSTDGSLIAFLSNETGIAQIWLMPVENGRPTGPARRATDLDERVVSMAFSPKGRDLLFVTDCGMDERFRLFLLKNAEGEPIPLTHAPGRVHAWGCWSPDGASIAYGCNGRDAAKMDIHVMDIATGKSRIVMENHGYAEPVAFNPDGKRLLVNDSRRSMSDQDLVWVDLANLSVTPALPHAGRARYLYVKFLDEDAQRAVILTDQDNDFLRPCIADFRTAALSPIFAPDGVDVDVAALSSDKTKLACTVNHEGIDSIEVVALADGSIRHFGAPGMGQIGGLKFTENDTALLFSLAGPAFPSDNWRLALENGQFTRIAEPYGAPGEYDFTEPVVERLASFDGLSVPYFLYTPDQTPPASGWPILFMVHGGPENQWKAQFRADLQYYLKQGIMVIAPNVRGSTGYGRRYHQMDDREKRMDSVRDLLALRDAIAARPDVDASRIGVMGQSYGGFMVLAAMTEAPQAWRCGIDFYGISNFTTLMMTTGPWRMQLRAAEYGDPVEDAALLADISPMTRIERINAPLLLVHANCDPRVPIEQSEQVYSALKGHDRPVEYLRIDHEGHGFSRTANRIQVFSAVSAFLQKHLIT</sequence>
<comment type="caution">
    <text evidence="4">The sequence shown here is derived from an EMBL/GenBank/DDBJ whole genome shotgun (WGS) entry which is preliminary data.</text>
</comment>
<gene>
    <name evidence="4" type="ORF">ABID12_002372</name>
</gene>
<evidence type="ECO:0000313" key="5">
    <source>
        <dbReference type="Proteomes" id="UP001549164"/>
    </source>
</evidence>
<keyword evidence="4" id="KW-0645">Protease</keyword>
<dbReference type="Pfam" id="PF00326">
    <property type="entry name" value="Peptidase_S9"/>
    <property type="match status" value="1"/>
</dbReference>
<accession>A0ABV2IDD8</accession>
<dbReference type="InterPro" id="IPR011659">
    <property type="entry name" value="WD40"/>
</dbReference>
<name>A0ABV2IDD8_9HYPH</name>
<keyword evidence="1" id="KW-0378">Hydrolase</keyword>
<evidence type="ECO:0000259" key="3">
    <source>
        <dbReference type="Pfam" id="PF00326"/>
    </source>
</evidence>
<protein>
    <submittedName>
        <fullName evidence="4">Dipeptidyl aminopeptidase/acylaminoacyl peptidase</fullName>
    </submittedName>
</protein>
<dbReference type="GO" id="GO:0004177">
    <property type="term" value="F:aminopeptidase activity"/>
    <property type="evidence" value="ECO:0007669"/>
    <property type="project" value="UniProtKB-KW"/>
</dbReference>
<dbReference type="SUPFAM" id="SSF82171">
    <property type="entry name" value="DPP6 N-terminal domain-like"/>
    <property type="match status" value="1"/>
</dbReference>
<organism evidence="4 5">
    <name type="scientific">Martelella mangrovi</name>
    <dbReference type="NCBI Taxonomy" id="1397477"/>
    <lineage>
        <taxon>Bacteria</taxon>
        <taxon>Pseudomonadati</taxon>
        <taxon>Pseudomonadota</taxon>
        <taxon>Alphaproteobacteria</taxon>
        <taxon>Hyphomicrobiales</taxon>
        <taxon>Aurantimonadaceae</taxon>
        <taxon>Martelella</taxon>
    </lineage>
</organism>
<dbReference type="InterPro" id="IPR029058">
    <property type="entry name" value="AB_hydrolase_fold"/>
</dbReference>
<dbReference type="PANTHER" id="PTHR42776:SF27">
    <property type="entry name" value="DIPEPTIDYL PEPTIDASE FAMILY MEMBER 6"/>
    <property type="match status" value="1"/>
</dbReference>
<dbReference type="PANTHER" id="PTHR42776">
    <property type="entry name" value="SERINE PEPTIDASE S9 FAMILY MEMBER"/>
    <property type="match status" value="1"/>
</dbReference>
<keyword evidence="2" id="KW-0720">Serine protease</keyword>
<keyword evidence="4" id="KW-0031">Aminopeptidase</keyword>
<dbReference type="Gene3D" id="2.120.10.30">
    <property type="entry name" value="TolB, C-terminal domain"/>
    <property type="match status" value="1"/>
</dbReference>
<dbReference type="Pfam" id="PF07676">
    <property type="entry name" value="PD40"/>
    <property type="match status" value="1"/>
</dbReference>
<dbReference type="RefSeq" id="WP_354434361.1">
    <property type="nucleotide sequence ID" value="NZ_JBEPLY010000007.1"/>
</dbReference>
<dbReference type="InterPro" id="IPR001375">
    <property type="entry name" value="Peptidase_S9_cat"/>
</dbReference>
<evidence type="ECO:0000256" key="2">
    <source>
        <dbReference type="ARBA" id="ARBA00022825"/>
    </source>
</evidence>
<keyword evidence="5" id="KW-1185">Reference proteome</keyword>
<dbReference type="Gene3D" id="3.40.50.1820">
    <property type="entry name" value="alpha/beta hydrolase"/>
    <property type="match status" value="1"/>
</dbReference>